<accession>A0AAR5QIS7</accession>
<reference evidence="3" key="1">
    <citation type="journal article" date="2013" name="Genome Biol.">
        <title>Draft genome of the mountain pine beetle, Dendroctonus ponderosae Hopkins, a major forest pest.</title>
        <authorList>
            <person name="Keeling C.I."/>
            <person name="Yuen M.M."/>
            <person name="Liao N.Y."/>
            <person name="Docking T.R."/>
            <person name="Chan S.K."/>
            <person name="Taylor G.A."/>
            <person name="Palmquist D.L."/>
            <person name="Jackman S.D."/>
            <person name="Nguyen A."/>
            <person name="Li M."/>
            <person name="Henderson H."/>
            <person name="Janes J.K."/>
            <person name="Zhao Y."/>
            <person name="Pandoh P."/>
            <person name="Moore R."/>
            <person name="Sperling F.A."/>
            <person name="Huber D.P."/>
            <person name="Birol I."/>
            <person name="Jones S.J."/>
            <person name="Bohlmann J."/>
        </authorList>
    </citation>
    <scope>NUCLEOTIDE SEQUENCE</scope>
</reference>
<sequence length="166" mass="19135">MAIEGSYEYECMRAELLGIDRPDYDEFMKIKAEKAATEGVELTTECLKETHAQQEELHQVSGKLHELNSILKSTQKKINNLTAPFSRFVRAKIGMPASSNEQDTRTTNSENLEINPEEFKEPDRADSNDEAPNRDHVPLIDNLIDKFDRTQISMEVQNKQMKRFMK</sequence>
<dbReference type="AlphaFoldDB" id="A0AAR5QIS7"/>
<feature type="compositionally biased region" description="Polar residues" evidence="1">
    <location>
        <begin position="97"/>
        <end position="112"/>
    </location>
</feature>
<keyword evidence="3" id="KW-1185">Reference proteome</keyword>
<reference evidence="2" key="2">
    <citation type="submission" date="2024-08" db="UniProtKB">
        <authorList>
            <consortium name="EnsemblMetazoa"/>
        </authorList>
    </citation>
    <scope>IDENTIFICATION</scope>
</reference>
<dbReference type="KEGG" id="dpa:109546514"/>
<evidence type="ECO:0000313" key="2">
    <source>
        <dbReference type="EnsemblMetazoa" id="XP_019773052.1"/>
    </source>
</evidence>
<dbReference type="EnsemblMetazoa" id="XM_019917493.1">
    <property type="protein sequence ID" value="XP_019773052.1"/>
    <property type="gene ID" value="LOC109546514"/>
</dbReference>
<protein>
    <submittedName>
        <fullName evidence="2">Uncharacterized protein</fullName>
    </submittedName>
</protein>
<feature type="compositionally biased region" description="Basic and acidic residues" evidence="1">
    <location>
        <begin position="117"/>
        <end position="137"/>
    </location>
</feature>
<dbReference type="Proteomes" id="UP000019118">
    <property type="component" value="Unassembled WGS sequence"/>
</dbReference>
<evidence type="ECO:0000313" key="3">
    <source>
        <dbReference type="Proteomes" id="UP000019118"/>
    </source>
</evidence>
<evidence type="ECO:0000256" key="1">
    <source>
        <dbReference type="SAM" id="MobiDB-lite"/>
    </source>
</evidence>
<dbReference type="GeneID" id="109546514"/>
<name>A0AAR5QIS7_DENPD</name>
<feature type="region of interest" description="Disordered" evidence="1">
    <location>
        <begin position="95"/>
        <end position="137"/>
    </location>
</feature>
<organism evidence="2 3">
    <name type="scientific">Dendroctonus ponderosae</name>
    <name type="common">Mountain pine beetle</name>
    <dbReference type="NCBI Taxonomy" id="77166"/>
    <lineage>
        <taxon>Eukaryota</taxon>
        <taxon>Metazoa</taxon>
        <taxon>Ecdysozoa</taxon>
        <taxon>Arthropoda</taxon>
        <taxon>Hexapoda</taxon>
        <taxon>Insecta</taxon>
        <taxon>Pterygota</taxon>
        <taxon>Neoptera</taxon>
        <taxon>Endopterygota</taxon>
        <taxon>Coleoptera</taxon>
        <taxon>Polyphaga</taxon>
        <taxon>Cucujiformia</taxon>
        <taxon>Curculionidae</taxon>
        <taxon>Scolytinae</taxon>
        <taxon>Dendroctonus</taxon>
    </lineage>
</organism>
<proteinExistence type="predicted"/>